<dbReference type="InterPro" id="IPR052035">
    <property type="entry name" value="ZnF_BED_domain_contain"/>
</dbReference>
<keyword evidence="3" id="KW-0863">Zinc-finger</keyword>
<evidence type="ECO:0000256" key="5">
    <source>
        <dbReference type="ARBA" id="ARBA00023242"/>
    </source>
</evidence>
<comment type="subcellular location">
    <subcellularLocation>
        <location evidence="1">Nucleus</location>
    </subcellularLocation>
</comment>
<evidence type="ECO:0000256" key="2">
    <source>
        <dbReference type="ARBA" id="ARBA00022723"/>
    </source>
</evidence>
<dbReference type="GO" id="GO:0005634">
    <property type="term" value="C:nucleus"/>
    <property type="evidence" value="ECO:0007669"/>
    <property type="project" value="UniProtKB-SubCell"/>
</dbReference>
<comment type="caution">
    <text evidence="7">The sequence shown here is derived from an EMBL/GenBank/DDBJ whole genome shotgun (WGS) entry which is preliminary data.</text>
</comment>
<dbReference type="EMBL" id="CAKOGL010000023">
    <property type="protein sequence ID" value="CAH2101073.1"/>
    <property type="molecule type" value="Genomic_DNA"/>
</dbReference>
<dbReference type="PANTHER" id="PTHR46481">
    <property type="entry name" value="ZINC FINGER BED DOMAIN-CONTAINING PROTEIN 4"/>
    <property type="match status" value="1"/>
</dbReference>
<dbReference type="SUPFAM" id="SSF140996">
    <property type="entry name" value="Hermes dimerisation domain"/>
    <property type="match status" value="1"/>
</dbReference>
<sequence length="497" mass="56277">MIAIDCQPFSIVNDEGFKSFVYGLNPNYKLPDRKTLSTTLLVRKYEERLATIKSVVSTECSSMCIAVDCWTSRTLQPYMAITGHFINKTTLDFKSILVQCSLLDGTHTGENIAQAISSAICEWNLTGKINFFVTDNAPNMLNAANILGYPHYGCYAHTLNLIAQNALALPDVDNTIIKIKKTVAHFKRSCQAKEKLLRYQINSQGIAEGSALTLIMSVPTRWNSTFLMLQRFIHLQEPIRATVPNLNIDLPVIPLQEWRCIEQICEVLKPLYEATLLMSGDNYLTASKAIVITQGLLNIYAQMSSNNTFYAPVQKLAKNIDVGLKQRLSNINDNLHITVCTFLDPRFKQFAFDNETLITTKNYIIEEICNIIGEDQPSTIPEPSSVPGFSLWNVIDQKISASQQPRSTYTKVSEELDMYLKQVVINRESCPLEWWRAHKSIYPSLFLIFVKYFNIIVTSVPCERAFSKAGHLINDRRTRLTSSKVAKLMFLHGNKNF</sequence>
<feature type="domain" description="HAT C-terminal dimerisation" evidence="6">
    <location>
        <begin position="415"/>
        <end position="493"/>
    </location>
</feature>
<dbReference type="Proteomes" id="UP001153954">
    <property type="component" value="Unassembled WGS sequence"/>
</dbReference>
<organism evidence="7 8">
    <name type="scientific">Euphydryas editha</name>
    <name type="common">Edith's checkerspot</name>
    <dbReference type="NCBI Taxonomy" id="104508"/>
    <lineage>
        <taxon>Eukaryota</taxon>
        <taxon>Metazoa</taxon>
        <taxon>Ecdysozoa</taxon>
        <taxon>Arthropoda</taxon>
        <taxon>Hexapoda</taxon>
        <taxon>Insecta</taxon>
        <taxon>Pterygota</taxon>
        <taxon>Neoptera</taxon>
        <taxon>Endopterygota</taxon>
        <taxon>Lepidoptera</taxon>
        <taxon>Glossata</taxon>
        <taxon>Ditrysia</taxon>
        <taxon>Papilionoidea</taxon>
        <taxon>Nymphalidae</taxon>
        <taxon>Nymphalinae</taxon>
        <taxon>Euphydryas</taxon>
    </lineage>
</organism>
<keyword evidence="8" id="KW-1185">Reference proteome</keyword>
<name>A0AAU9USU0_EUPED</name>
<dbReference type="Pfam" id="PF05699">
    <property type="entry name" value="Dimer_Tnp_hAT"/>
    <property type="match status" value="1"/>
</dbReference>
<gene>
    <name evidence="7" type="ORF">EEDITHA_LOCUS15866</name>
</gene>
<protein>
    <recommendedName>
        <fullName evidence="6">HAT C-terminal dimerisation domain-containing protein</fullName>
    </recommendedName>
</protein>
<keyword evidence="5" id="KW-0539">Nucleus</keyword>
<evidence type="ECO:0000256" key="4">
    <source>
        <dbReference type="ARBA" id="ARBA00022833"/>
    </source>
</evidence>
<reference evidence="7" key="1">
    <citation type="submission" date="2022-03" db="EMBL/GenBank/DDBJ databases">
        <authorList>
            <person name="Tunstrom K."/>
        </authorList>
    </citation>
    <scope>NUCLEOTIDE SEQUENCE</scope>
</reference>
<dbReference type="PANTHER" id="PTHR46481:SF10">
    <property type="entry name" value="ZINC FINGER BED DOMAIN-CONTAINING PROTEIN 39"/>
    <property type="match status" value="1"/>
</dbReference>
<evidence type="ECO:0000313" key="7">
    <source>
        <dbReference type="EMBL" id="CAH2101073.1"/>
    </source>
</evidence>
<evidence type="ECO:0000256" key="1">
    <source>
        <dbReference type="ARBA" id="ARBA00004123"/>
    </source>
</evidence>
<evidence type="ECO:0000256" key="3">
    <source>
        <dbReference type="ARBA" id="ARBA00022771"/>
    </source>
</evidence>
<dbReference type="AlphaFoldDB" id="A0AAU9USU0"/>
<accession>A0AAU9USU0</accession>
<evidence type="ECO:0000313" key="8">
    <source>
        <dbReference type="Proteomes" id="UP001153954"/>
    </source>
</evidence>
<dbReference type="InterPro" id="IPR012337">
    <property type="entry name" value="RNaseH-like_sf"/>
</dbReference>
<dbReference type="GO" id="GO:0046983">
    <property type="term" value="F:protein dimerization activity"/>
    <property type="evidence" value="ECO:0007669"/>
    <property type="project" value="InterPro"/>
</dbReference>
<evidence type="ECO:0000259" key="6">
    <source>
        <dbReference type="Pfam" id="PF05699"/>
    </source>
</evidence>
<proteinExistence type="predicted"/>
<dbReference type="GO" id="GO:0008270">
    <property type="term" value="F:zinc ion binding"/>
    <property type="evidence" value="ECO:0007669"/>
    <property type="project" value="UniProtKB-KW"/>
</dbReference>
<dbReference type="SUPFAM" id="SSF53098">
    <property type="entry name" value="Ribonuclease H-like"/>
    <property type="match status" value="1"/>
</dbReference>
<keyword evidence="2" id="KW-0479">Metal-binding</keyword>
<keyword evidence="4" id="KW-0862">Zinc</keyword>
<dbReference type="InterPro" id="IPR008906">
    <property type="entry name" value="HATC_C_dom"/>
</dbReference>